<reference evidence="5 6" key="1">
    <citation type="submission" date="2012-01" db="EMBL/GenBank/DDBJ databases">
        <title>Improved High-Quality Draft sequence of Metallosphaera yellowstonensis MK1.</title>
        <authorList>
            <consortium name="US DOE Joint Genome Institute"/>
            <person name="Lucas S."/>
            <person name="Han J."/>
            <person name="Cheng J.-F."/>
            <person name="Goodwin L."/>
            <person name="Pitluck S."/>
            <person name="Peters L."/>
            <person name="Teshima H."/>
            <person name="Detter J.C."/>
            <person name="Han C."/>
            <person name="Tapia R."/>
            <person name="Land M."/>
            <person name="Hauser L."/>
            <person name="Kyrpides N."/>
            <person name="Kozubal M."/>
            <person name="Macur R.E."/>
            <person name="Jay Z."/>
            <person name="Inskeep W."/>
            <person name="Woyke T."/>
        </authorList>
    </citation>
    <scope>NUCLEOTIDE SEQUENCE [LARGE SCALE GENOMIC DNA]</scope>
    <source>
        <strain evidence="5 6">MK1</strain>
    </source>
</reference>
<dbReference type="SUPFAM" id="SSF47413">
    <property type="entry name" value="lambda repressor-like DNA-binding domains"/>
    <property type="match status" value="1"/>
</dbReference>
<dbReference type="GO" id="GO:0003677">
    <property type="term" value="F:DNA binding"/>
    <property type="evidence" value="ECO:0007669"/>
    <property type="project" value="InterPro"/>
</dbReference>
<dbReference type="SUPFAM" id="SSF54631">
    <property type="entry name" value="CBS-domain pair"/>
    <property type="match status" value="1"/>
</dbReference>
<evidence type="ECO:0000313" key="6">
    <source>
        <dbReference type="Proteomes" id="UP000003980"/>
    </source>
</evidence>
<evidence type="ECO:0000256" key="2">
    <source>
        <dbReference type="PROSITE-ProRule" id="PRU00703"/>
    </source>
</evidence>
<evidence type="ECO:0000256" key="1">
    <source>
        <dbReference type="ARBA" id="ARBA00023122"/>
    </source>
</evidence>
<dbReference type="InterPro" id="IPR046342">
    <property type="entry name" value="CBS_dom_sf"/>
</dbReference>
<name>H2C6S2_9CREN</name>
<dbReference type="InterPro" id="IPR010982">
    <property type="entry name" value="Lambda_DNA-bd_dom_sf"/>
</dbReference>
<dbReference type="InterPro" id="IPR051257">
    <property type="entry name" value="Diverse_CBS-Domain"/>
</dbReference>
<dbReference type="eggNOG" id="arCOG00608">
    <property type="taxonomic scope" value="Archaea"/>
</dbReference>
<organism evidence="5 6">
    <name type="scientific">Metallosphaera yellowstonensis MK1</name>
    <dbReference type="NCBI Taxonomy" id="671065"/>
    <lineage>
        <taxon>Archaea</taxon>
        <taxon>Thermoproteota</taxon>
        <taxon>Thermoprotei</taxon>
        <taxon>Sulfolobales</taxon>
        <taxon>Sulfolobaceae</taxon>
        <taxon>Metallosphaera</taxon>
    </lineage>
</organism>
<dbReference type="InterPro" id="IPR001387">
    <property type="entry name" value="Cro/C1-type_HTH"/>
</dbReference>
<dbReference type="Pfam" id="PF01381">
    <property type="entry name" value="HTH_3"/>
    <property type="match status" value="1"/>
</dbReference>
<dbReference type="PROSITE" id="PS51371">
    <property type="entry name" value="CBS"/>
    <property type="match status" value="1"/>
</dbReference>
<evidence type="ECO:0000313" key="5">
    <source>
        <dbReference type="EMBL" id="EHP69499.1"/>
    </source>
</evidence>
<evidence type="ECO:0000259" key="4">
    <source>
        <dbReference type="PROSITE" id="PS51371"/>
    </source>
</evidence>
<dbReference type="SMART" id="SM00530">
    <property type="entry name" value="HTH_XRE"/>
    <property type="match status" value="1"/>
</dbReference>
<accession>H2C6S2</accession>
<feature type="domain" description="CBS" evidence="4">
    <location>
        <begin position="59"/>
        <end position="117"/>
    </location>
</feature>
<dbReference type="Gene3D" id="1.10.260.40">
    <property type="entry name" value="lambda repressor-like DNA-binding domains"/>
    <property type="match status" value="1"/>
</dbReference>
<dbReference type="Gene3D" id="3.10.580.10">
    <property type="entry name" value="CBS-domain"/>
    <property type="match status" value="1"/>
</dbReference>
<dbReference type="InterPro" id="IPR000644">
    <property type="entry name" value="CBS_dom"/>
</dbReference>
<dbReference type="RefSeq" id="WP_009073620.1">
    <property type="nucleotide sequence ID" value="NZ_JH597768.1"/>
</dbReference>
<feature type="domain" description="HTH cro/C1-type" evidence="3">
    <location>
        <begin position="1"/>
        <end position="51"/>
    </location>
</feature>
<keyword evidence="6" id="KW-1185">Reference proteome</keyword>
<dbReference type="Pfam" id="PF00571">
    <property type="entry name" value="CBS"/>
    <property type="match status" value="2"/>
</dbReference>
<dbReference type="Proteomes" id="UP000003980">
    <property type="component" value="Unassembled WGS sequence"/>
</dbReference>
<dbReference type="CDD" id="cd00093">
    <property type="entry name" value="HTH_XRE"/>
    <property type="match status" value="1"/>
</dbReference>
<gene>
    <name evidence="5" type="ORF">MetMK1DRAFT_00022630</name>
</gene>
<dbReference type="SMART" id="SM00116">
    <property type="entry name" value="CBS"/>
    <property type="match status" value="2"/>
</dbReference>
<dbReference type="InterPro" id="IPR017158">
    <property type="entry name" value="Tscrpt-reg_CBS-contain_prd"/>
</dbReference>
<dbReference type="PIRSF" id="PIRSF037253">
    <property type="entry name" value="HTH_CBS_prd"/>
    <property type="match status" value="1"/>
</dbReference>
<evidence type="ECO:0000259" key="3">
    <source>
        <dbReference type="PROSITE" id="PS50943"/>
    </source>
</evidence>
<proteinExistence type="predicted"/>
<dbReference type="PROSITE" id="PS50943">
    <property type="entry name" value="HTH_CROC1"/>
    <property type="match status" value="1"/>
</dbReference>
<dbReference type="STRING" id="671065.MetMK1DRAFT_00022630"/>
<sequence>MRELAGLTQSELAKRLGVSQSLIAKIEKGRIDPKLSLVRRIMEELTPLIETSETASTIMHSPVIVAYPDERIQEVVERMEKFNISQLPIVNSHGKLVGMIYDYVLMKRLASIIQRPSKAIEVVAPLPPLVSPNTPVNQVMKLLTKNSVTLVVEEGLFPLGIITRSDLIAFLIKK</sequence>
<dbReference type="HOGENOM" id="CLU_116133_0_0_2"/>
<protein>
    <submittedName>
        <fullName evidence="5">Putative transcriptional regulator with C-terminal CBS domains</fullName>
    </submittedName>
</protein>
<keyword evidence="1 2" id="KW-0129">CBS domain</keyword>
<dbReference type="AlphaFoldDB" id="H2C6S2"/>
<dbReference type="PANTHER" id="PTHR43080">
    <property type="entry name" value="CBS DOMAIN-CONTAINING PROTEIN CBSX3, MITOCHONDRIAL"/>
    <property type="match status" value="1"/>
</dbReference>
<dbReference type="PANTHER" id="PTHR43080:SF4">
    <property type="entry name" value="CRO-LIKE PROTEIN"/>
    <property type="match status" value="1"/>
</dbReference>
<dbReference type="EMBL" id="JH597768">
    <property type="protein sequence ID" value="EHP69499.1"/>
    <property type="molecule type" value="Genomic_DNA"/>
</dbReference>